<protein>
    <submittedName>
        <fullName evidence="2">Uncharacterized protein</fullName>
    </submittedName>
</protein>
<feature type="compositionally biased region" description="Acidic residues" evidence="1">
    <location>
        <begin position="7"/>
        <end position="29"/>
    </location>
</feature>
<sequence length="54" mass="6137">PPKVEDDVGDEVEVGDQPQQEDDEEDDDEYGITAENIKVFHADELHEIRDIEGI</sequence>
<evidence type="ECO:0000256" key="1">
    <source>
        <dbReference type="SAM" id="MobiDB-lite"/>
    </source>
</evidence>
<evidence type="ECO:0000313" key="2">
    <source>
        <dbReference type="EMBL" id="PNX68705.1"/>
    </source>
</evidence>
<proteinExistence type="predicted"/>
<dbReference type="AlphaFoldDB" id="A0A2K3KQY1"/>
<reference evidence="2 3" key="1">
    <citation type="journal article" date="2014" name="Am. J. Bot.">
        <title>Genome assembly and annotation for red clover (Trifolium pratense; Fabaceae).</title>
        <authorList>
            <person name="Istvanek J."/>
            <person name="Jaros M."/>
            <person name="Krenek A."/>
            <person name="Repkova J."/>
        </authorList>
    </citation>
    <scope>NUCLEOTIDE SEQUENCE [LARGE SCALE GENOMIC DNA]</scope>
    <source>
        <strain evidence="3">cv. Tatra</strain>
        <tissue evidence="2">Young leaves</tissue>
    </source>
</reference>
<organism evidence="2 3">
    <name type="scientific">Trifolium pratense</name>
    <name type="common">Red clover</name>
    <dbReference type="NCBI Taxonomy" id="57577"/>
    <lineage>
        <taxon>Eukaryota</taxon>
        <taxon>Viridiplantae</taxon>
        <taxon>Streptophyta</taxon>
        <taxon>Embryophyta</taxon>
        <taxon>Tracheophyta</taxon>
        <taxon>Spermatophyta</taxon>
        <taxon>Magnoliopsida</taxon>
        <taxon>eudicotyledons</taxon>
        <taxon>Gunneridae</taxon>
        <taxon>Pentapetalae</taxon>
        <taxon>rosids</taxon>
        <taxon>fabids</taxon>
        <taxon>Fabales</taxon>
        <taxon>Fabaceae</taxon>
        <taxon>Papilionoideae</taxon>
        <taxon>50 kb inversion clade</taxon>
        <taxon>NPAAA clade</taxon>
        <taxon>Hologalegina</taxon>
        <taxon>IRL clade</taxon>
        <taxon>Trifolieae</taxon>
        <taxon>Trifolium</taxon>
    </lineage>
</organism>
<reference evidence="2 3" key="2">
    <citation type="journal article" date="2017" name="Front. Plant Sci.">
        <title>Gene Classification and Mining of Molecular Markers Useful in Red Clover (Trifolium pratense) Breeding.</title>
        <authorList>
            <person name="Istvanek J."/>
            <person name="Dluhosova J."/>
            <person name="Dluhos P."/>
            <person name="Patkova L."/>
            <person name="Nedelnik J."/>
            <person name="Repkova J."/>
        </authorList>
    </citation>
    <scope>NUCLEOTIDE SEQUENCE [LARGE SCALE GENOMIC DNA]</scope>
    <source>
        <strain evidence="3">cv. Tatra</strain>
        <tissue evidence="2">Young leaves</tissue>
    </source>
</reference>
<dbReference type="EMBL" id="ASHM01232614">
    <property type="protein sequence ID" value="PNX68705.1"/>
    <property type="molecule type" value="Genomic_DNA"/>
</dbReference>
<feature type="non-terminal residue" evidence="2">
    <location>
        <position position="1"/>
    </location>
</feature>
<comment type="caution">
    <text evidence="2">The sequence shown here is derived from an EMBL/GenBank/DDBJ whole genome shotgun (WGS) entry which is preliminary data.</text>
</comment>
<name>A0A2K3KQY1_TRIPR</name>
<feature type="region of interest" description="Disordered" evidence="1">
    <location>
        <begin position="1"/>
        <end position="29"/>
    </location>
</feature>
<dbReference type="Proteomes" id="UP000236291">
    <property type="component" value="Unassembled WGS sequence"/>
</dbReference>
<gene>
    <name evidence="2" type="ORF">L195_g064101</name>
</gene>
<feature type="non-terminal residue" evidence="2">
    <location>
        <position position="54"/>
    </location>
</feature>
<accession>A0A2K3KQY1</accession>
<evidence type="ECO:0000313" key="3">
    <source>
        <dbReference type="Proteomes" id="UP000236291"/>
    </source>
</evidence>